<dbReference type="AlphaFoldDB" id="A0A8S1RQ15"/>
<organism evidence="1 2">
    <name type="scientific">Paramecium sonneborni</name>
    <dbReference type="NCBI Taxonomy" id="65129"/>
    <lineage>
        <taxon>Eukaryota</taxon>
        <taxon>Sar</taxon>
        <taxon>Alveolata</taxon>
        <taxon>Ciliophora</taxon>
        <taxon>Intramacronucleata</taxon>
        <taxon>Oligohymenophorea</taxon>
        <taxon>Peniculida</taxon>
        <taxon>Parameciidae</taxon>
        <taxon>Paramecium</taxon>
    </lineage>
</organism>
<comment type="caution">
    <text evidence="1">The sequence shown here is derived from an EMBL/GenBank/DDBJ whole genome shotgun (WGS) entry which is preliminary data.</text>
</comment>
<protein>
    <submittedName>
        <fullName evidence="1">Uncharacterized protein</fullName>
    </submittedName>
</protein>
<dbReference type="PANTHER" id="PTHR33706">
    <property type="entry name" value="MORN VARIANT REPEAT PROTEIN"/>
    <property type="match status" value="1"/>
</dbReference>
<evidence type="ECO:0000313" key="1">
    <source>
        <dbReference type="EMBL" id="CAD8129443.1"/>
    </source>
</evidence>
<proteinExistence type="predicted"/>
<dbReference type="PANTHER" id="PTHR33706:SF1">
    <property type="entry name" value="TPR REPEAT PROTEIN"/>
    <property type="match status" value="1"/>
</dbReference>
<dbReference type="Proteomes" id="UP000692954">
    <property type="component" value="Unassembled WGS sequence"/>
</dbReference>
<name>A0A8S1RQ15_9CILI</name>
<gene>
    <name evidence="1" type="ORF">PSON_ATCC_30995.1.T2230013</name>
</gene>
<dbReference type="EMBL" id="CAJJDN010000223">
    <property type="protein sequence ID" value="CAD8129443.1"/>
    <property type="molecule type" value="Genomic_DNA"/>
</dbReference>
<accession>A0A8S1RQ15</accession>
<evidence type="ECO:0000313" key="2">
    <source>
        <dbReference type="Proteomes" id="UP000692954"/>
    </source>
</evidence>
<keyword evidence="2" id="KW-1185">Reference proteome</keyword>
<reference evidence="1" key="1">
    <citation type="submission" date="2021-01" db="EMBL/GenBank/DDBJ databases">
        <authorList>
            <consortium name="Genoscope - CEA"/>
            <person name="William W."/>
        </authorList>
    </citation>
    <scope>NUCLEOTIDE SEQUENCE</scope>
</reference>
<sequence length="425" mass="51283">MERGNFKNQFLFFQQNYTQTMKTKWIMEGTDRKFLEIYEIGEYENNQRNGVWKYNYCDQDIDFGEYNEQGQRIGKWTELSDGFWDQLQITYKGEYRNDKKVGNWDIYYNKTFHGHDVMMMLKLQNFCGGGLYDDQYQEGGDLKIWMWIELNDWFWYLSLVIYHGQYKNGKKVGRWDIIWKKYYEDYTNELMYRYNQQIQDENQEEAKSVRIGEWIELTDSFWRDSQVIYKVNIKMAKNLIDGILYGGKRIVINYFSLNGGESYDDQMVGMDSVKIGKRIELSDLFTDISQVIYNGKFQNGNKNGLWNINQVYNGKTQKIGDGLYHYGKEGSLVQRLENWVELNNDYRECSYVTYVGQYQNGKKTGIWDTYWKYYSRMNKRKNRYMGYDKYEGKEDQKIFLIKICNIGQITMMKNFERGMNINIEF</sequence>